<name>A0A7R8X0T7_9CRUS</name>
<evidence type="ECO:0000313" key="13">
    <source>
        <dbReference type="Proteomes" id="UP000677054"/>
    </source>
</evidence>
<evidence type="ECO:0000256" key="9">
    <source>
        <dbReference type="SAM" id="MobiDB-lite"/>
    </source>
</evidence>
<reference evidence="12" key="1">
    <citation type="submission" date="2020-11" db="EMBL/GenBank/DDBJ databases">
        <authorList>
            <person name="Tran Van P."/>
        </authorList>
    </citation>
    <scope>NUCLEOTIDE SEQUENCE</scope>
</reference>
<dbReference type="OrthoDB" id="413460at2759"/>
<comment type="function">
    <text evidence="7">Involved in mitotic DNA repair and meiotic recombination. Functions in the recombinational DNA repair pathway. Essential for interhomolog gene conversion (GC), but may have a less important role in intersister GC than spn-A/Rad51. In the presence of DNA, spn-A/Rad51 enhances the ATPase activity of okr/Rad54.</text>
</comment>
<dbReference type="Gene3D" id="3.40.50.300">
    <property type="entry name" value="P-loop containing nucleotide triphosphate hydrolases"/>
    <property type="match status" value="1"/>
</dbReference>
<dbReference type="InterPro" id="IPR049730">
    <property type="entry name" value="SNF2/RAD54-like_C"/>
</dbReference>
<dbReference type="Gene3D" id="1.20.120.850">
    <property type="entry name" value="SWI2/SNF2 ATPases, N-terminal domain"/>
    <property type="match status" value="1"/>
</dbReference>
<dbReference type="PANTHER" id="PTHR45629">
    <property type="entry name" value="SNF2/RAD54 FAMILY MEMBER"/>
    <property type="match status" value="1"/>
</dbReference>
<dbReference type="Pfam" id="PF00176">
    <property type="entry name" value="SNF2-rel_dom"/>
    <property type="match status" value="2"/>
</dbReference>
<evidence type="ECO:0000256" key="7">
    <source>
        <dbReference type="ARBA" id="ARBA00024776"/>
    </source>
</evidence>
<evidence type="ECO:0000256" key="3">
    <source>
        <dbReference type="ARBA" id="ARBA00022618"/>
    </source>
</evidence>
<feature type="region of interest" description="Disordered" evidence="9">
    <location>
        <begin position="28"/>
        <end position="56"/>
    </location>
</feature>
<feature type="domain" description="Helicase ATP-binding" evidence="10">
    <location>
        <begin position="233"/>
        <end position="400"/>
    </location>
</feature>
<feature type="region of interest" description="Disordered" evidence="9">
    <location>
        <begin position="867"/>
        <end position="889"/>
    </location>
</feature>
<feature type="region of interest" description="Disordered" evidence="9">
    <location>
        <begin position="155"/>
        <end position="187"/>
    </location>
</feature>
<dbReference type="InterPro" id="IPR050496">
    <property type="entry name" value="SNF2_RAD54_helicase_repair"/>
</dbReference>
<dbReference type="Proteomes" id="UP000677054">
    <property type="component" value="Unassembled WGS sequence"/>
</dbReference>
<keyword evidence="4" id="KW-0498">Mitosis</keyword>
<dbReference type="EMBL" id="LR899674">
    <property type="protein sequence ID" value="CAD7241624.1"/>
    <property type="molecule type" value="Genomic_DNA"/>
</dbReference>
<keyword evidence="3" id="KW-0132">Cell division</keyword>
<evidence type="ECO:0000256" key="6">
    <source>
        <dbReference type="ARBA" id="ARBA00023306"/>
    </source>
</evidence>
<dbReference type="PROSITE" id="PS51194">
    <property type="entry name" value="HELICASE_CTER"/>
    <property type="match status" value="1"/>
</dbReference>
<evidence type="ECO:0000256" key="2">
    <source>
        <dbReference type="ARBA" id="ARBA00015341"/>
    </source>
</evidence>
<dbReference type="EMBL" id="CAJPEV010000157">
    <property type="protein sequence ID" value="CAG0881538.1"/>
    <property type="molecule type" value="Genomic_DNA"/>
</dbReference>
<keyword evidence="6" id="KW-0131">Cell cycle</keyword>
<evidence type="ECO:0000259" key="10">
    <source>
        <dbReference type="PROSITE" id="PS51192"/>
    </source>
</evidence>
<dbReference type="GO" id="GO:0007131">
    <property type="term" value="P:reciprocal meiotic recombination"/>
    <property type="evidence" value="ECO:0007669"/>
    <property type="project" value="TreeGrafter"/>
</dbReference>
<dbReference type="GO" id="GO:0000724">
    <property type="term" value="P:double-strand break repair via homologous recombination"/>
    <property type="evidence" value="ECO:0007669"/>
    <property type="project" value="TreeGrafter"/>
</dbReference>
<evidence type="ECO:0000256" key="4">
    <source>
        <dbReference type="ARBA" id="ARBA00022776"/>
    </source>
</evidence>
<feature type="compositionally biased region" description="Basic and acidic residues" evidence="9">
    <location>
        <begin position="867"/>
        <end position="879"/>
    </location>
</feature>
<evidence type="ECO:0000256" key="8">
    <source>
        <dbReference type="ARBA" id="ARBA00029956"/>
    </source>
</evidence>
<evidence type="ECO:0000313" key="12">
    <source>
        <dbReference type="EMBL" id="CAD7241624.1"/>
    </source>
</evidence>
<dbReference type="Pfam" id="PF00271">
    <property type="entry name" value="Helicase_C"/>
    <property type="match status" value="1"/>
</dbReference>
<gene>
    <name evidence="12" type="ORF">DSTB1V02_LOCUS1610</name>
</gene>
<dbReference type="InterPro" id="IPR001650">
    <property type="entry name" value="Helicase_C-like"/>
</dbReference>
<feature type="compositionally biased region" description="Polar residues" evidence="9">
    <location>
        <begin position="28"/>
        <end position="37"/>
    </location>
</feature>
<protein>
    <recommendedName>
        <fullName evidence="2">DNA repair and recombination protein RAD54-like</fullName>
    </recommendedName>
    <alternativeName>
        <fullName evidence="8">Protein okra</fullName>
    </alternativeName>
</protein>
<dbReference type="SMART" id="SM00490">
    <property type="entry name" value="HELICc"/>
    <property type="match status" value="1"/>
</dbReference>
<dbReference type="InterPro" id="IPR038718">
    <property type="entry name" value="SNF2-like_sf"/>
</dbReference>
<proteinExistence type="predicted"/>
<keyword evidence="13" id="KW-1185">Reference proteome</keyword>
<dbReference type="InterPro" id="IPR014001">
    <property type="entry name" value="Helicase_ATP-bd"/>
</dbReference>
<accession>A0A7R8X0T7</accession>
<comment type="subunit">
    <text evidence="1">Interacts (via N-terminus) with spn-A/Rad51.</text>
</comment>
<evidence type="ECO:0000256" key="5">
    <source>
        <dbReference type="ARBA" id="ARBA00022801"/>
    </source>
</evidence>
<dbReference type="Gene3D" id="3.40.50.10810">
    <property type="entry name" value="Tandem AAA-ATPase domain"/>
    <property type="match status" value="1"/>
</dbReference>
<dbReference type="SMART" id="SM00487">
    <property type="entry name" value="DEXDc"/>
    <property type="match status" value="1"/>
</dbReference>
<feature type="domain" description="Helicase C-terminal" evidence="11">
    <location>
        <begin position="668"/>
        <end position="835"/>
    </location>
</feature>
<dbReference type="InterPro" id="IPR000330">
    <property type="entry name" value="SNF2_N"/>
</dbReference>
<dbReference type="FunFam" id="3.40.50.10810:FF:000020">
    <property type="entry name" value="DNA repair and recombination protein RAD54B"/>
    <property type="match status" value="1"/>
</dbReference>
<dbReference type="PANTHER" id="PTHR45629:SF7">
    <property type="entry name" value="DNA EXCISION REPAIR PROTEIN ERCC-6-RELATED"/>
    <property type="match status" value="1"/>
</dbReference>
<dbReference type="GO" id="GO:0005524">
    <property type="term" value="F:ATP binding"/>
    <property type="evidence" value="ECO:0007669"/>
    <property type="project" value="InterPro"/>
</dbReference>
<dbReference type="InterPro" id="IPR027417">
    <property type="entry name" value="P-loop_NTPase"/>
</dbReference>
<evidence type="ECO:0000256" key="1">
    <source>
        <dbReference type="ARBA" id="ARBA00011467"/>
    </source>
</evidence>
<dbReference type="GO" id="GO:0016787">
    <property type="term" value="F:hydrolase activity"/>
    <property type="evidence" value="ECO:0007669"/>
    <property type="project" value="UniProtKB-KW"/>
</dbReference>
<evidence type="ECO:0000259" key="11">
    <source>
        <dbReference type="PROSITE" id="PS51194"/>
    </source>
</evidence>
<dbReference type="GO" id="GO:0015616">
    <property type="term" value="F:DNA translocase activity"/>
    <property type="evidence" value="ECO:0007669"/>
    <property type="project" value="TreeGrafter"/>
</dbReference>
<dbReference type="CDD" id="cd18793">
    <property type="entry name" value="SF2_C_SNF"/>
    <property type="match status" value="1"/>
</dbReference>
<sequence length="933" mass="104261">MEDAFCNDSRKKAAVSLAKLLVGISRNRPPTVSSGNSSHEDSGVMHKKCNSPGKSSSSISVWCKLSKKKHKNWEGDAFVIVSGSTVILKDEEGKEIGRSLGYQLSKLQSLMEGDHLVVGAKEIEILERLDKEPNYNSSEVDTVDRKTVELEVNRPFRPPVRGGTHQRGIRRPPKRSAPIDENSFVLPRPNESHQLEHNQCGDVVTDVVMDSFLTHKLRPHQREGVTFLYECILGMQGPGFGAILADEMGLGKTLQCIALIWTLLKQGPYSGRPLLKKVLIVTPSSLVKNWVQEFHKWLGSFRLSIFTPDQKEKPKDFVHWPQCPVMILSYEMLCRAIQDVTAFKFDLIVCDEGHRLKNSSIKTTHLLSSLECKRRIVLTGTPIQNDLQELYSIVEFVNPGILGSTRNLEDSQSADETISFVMPLSNEDRRSAVISLHEAGKSPTEIFRLLQNNGYNRNFIKRTIQRFLETNSTEDRHRSGRPKLEDTINAALPPPPSSLEYKSTWLPGTDFHQAIEVPIERGREPYATEEEKESSEEASNILNGIVSRFTLRRGSGLIQSHLPPKTEIIVFCRPSSLQVNFPLIFYLLFSRPASMFFLLHILLSQLKLYMELISRENIGAAETLSTIQALQLLCNHPSLLYQQEKAFGLRPPKGLALTSVHGSGKMSVLSKLLASLAGEGKGERVVLVSNSIPTLDLLQAHCSASGYSFVRLDGTTPPPQRLDIVRRFNSPLSNTFVFLLSCKAGGVGLNLTGSSRLIMFDVDWNPANDAQAMARIWRDGQSKPVFIYRLVASLLLTTGTIEEKIFQRQTHKFGLNGLLDCQTPSACHFTAEELKDLFALEEESDCLTHNGLQCMCLCDGSQQEETYESKTEEVGHPPREQGQGQGGHLPIPRDLLQWRHFDQNHLDLLPGPHLLSPAFPGISFAFLAQSHIV</sequence>
<dbReference type="AlphaFoldDB" id="A0A7R8X0T7"/>
<keyword evidence="5" id="KW-0378">Hydrolase</keyword>
<organism evidence="12">
    <name type="scientific">Darwinula stevensoni</name>
    <dbReference type="NCBI Taxonomy" id="69355"/>
    <lineage>
        <taxon>Eukaryota</taxon>
        <taxon>Metazoa</taxon>
        <taxon>Ecdysozoa</taxon>
        <taxon>Arthropoda</taxon>
        <taxon>Crustacea</taxon>
        <taxon>Oligostraca</taxon>
        <taxon>Ostracoda</taxon>
        <taxon>Podocopa</taxon>
        <taxon>Podocopida</taxon>
        <taxon>Darwinulocopina</taxon>
        <taxon>Darwinuloidea</taxon>
        <taxon>Darwinulidae</taxon>
        <taxon>Darwinula</taxon>
    </lineage>
</organism>
<dbReference type="SUPFAM" id="SSF52540">
    <property type="entry name" value="P-loop containing nucleoside triphosphate hydrolases"/>
    <property type="match status" value="2"/>
</dbReference>
<dbReference type="GO" id="GO:0051301">
    <property type="term" value="P:cell division"/>
    <property type="evidence" value="ECO:0007669"/>
    <property type="project" value="UniProtKB-KW"/>
</dbReference>
<dbReference type="GO" id="GO:0005634">
    <property type="term" value="C:nucleus"/>
    <property type="evidence" value="ECO:0007669"/>
    <property type="project" value="TreeGrafter"/>
</dbReference>
<dbReference type="PROSITE" id="PS51192">
    <property type="entry name" value="HELICASE_ATP_BIND_1"/>
    <property type="match status" value="1"/>
</dbReference>